<evidence type="ECO:0000256" key="5">
    <source>
        <dbReference type="ARBA" id="ARBA00023125"/>
    </source>
</evidence>
<dbReference type="EMBL" id="VJZA01000026">
    <property type="protein sequence ID" value="TVT21504.1"/>
    <property type="molecule type" value="Genomic_DNA"/>
</dbReference>
<dbReference type="GO" id="GO:0006352">
    <property type="term" value="P:DNA-templated transcription initiation"/>
    <property type="evidence" value="ECO:0007669"/>
    <property type="project" value="InterPro"/>
</dbReference>
<dbReference type="NCBIfam" id="NF006089">
    <property type="entry name" value="PRK08241.1"/>
    <property type="match status" value="1"/>
</dbReference>
<accession>A0A558AB90</accession>
<dbReference type="InterPro" id="IPR039425">
    <property type="entry name" value="RNA_pol_sigma-70-like"/>
</dbReference>
<dbReference type="GO" id="GO:0003677">
    <property type="term" value="F:DNA binding"/>
    <property type="evidence" value="ECO:0007669"/>
    <property type="project" value="UniProtKB-KW"/>
</dbReference>
<evidence type="ECO:0000256" key="1">
    <source>
        <dbReference type="ARBA" id="ARBA00010641"/>
    </source>
</evidence>
<dbReference type="PANTHER" id="PTHR43133:SF65">
    <property type="entry name" value="ECF RNA POLYMERASE SIGMA FACTOR SIGG"/>
    <property type="match status" value="1"/>
</dbReference>
<dbReference type="GO" id="GO:0016987">
    <property type="term" value="F:sigma factor activity"/>
    <property type="evidence" value="ECO:0007669"/>
    <property type="project" value="UniProtKB-KW"/>
</dbReference>
<dbReference type="Gene3D" id="1.10.10.10">
    <property type="entry name" value="Winged helix-like DNA-binding domain superfamily/Winged helix DNA-binding domain"/>
    <property type="match status" value="1"/>
</dbReference>
<dbReference type="Gene3D" id="1.10.1740.10">
    <property type="match status" value="1"/>
</dbReference>
<keyword evidence="4 7" id="KW-0731">Sigma factor</keyword>
<dbReference type="InterPro" id="IPR013324">
    <property type="entry name" value="RNA_pol_sigma_r3/r4-like"/>
</dbReference>
<evidence type="ECO:0000256" key="4">
    <source>
        <dbReference type="ARBA" id="ARBA00023082"/>
    </source>
</evidence>
<dbReference type="NCBIfam" id="TIGR02960">
    <property type="entry name" value="SigX5"/>
    <property type="match status" value="1"/>
</dbReference>
<dbReference type="InterPro" id="IPR007627">
    <property type="entry name" value="RNA_pol_sigma70_r2"/>
</dbReference>
<dbReference type="InterPro" id="IPR014284">
    <property type="entry name" value="RNA_pol_sigma-70_dom"/>
</dbReference>
<dbReference type="AlphaFoldDB" id="A0A558AB90"/>
<dbReference type="PROSITE" id="PS01063">
    <property type="entry name" value="SIGMA70_ECF"/>
    <property type="match status" value="1"/>
</dbReference>
<dbReference type="SUPFAM" id="SSF88659">
    <property type="entry name" value="Sigma3 and sigma4 domains of RNA polymerase sigma factors"/>
    <property type="match status" value="1"/>
</dbReference>
<protein>
    <recommendedName>
        <fullName evidence="7">RNA polymerase sigma factor</fullName>
    </recommendedName>
</protein>
<proteinExistence type="inferred from homology"/>
<dbReference type="SUPFAM" id="SSF88946">
    <property type="entry name" value="Sigma2 domain of RNA polymerase sigma factors"/>
    <property type="match status" value="1"/>
</dbReference>
<name>A0A558AB90_9PSEU</name>
<dbReference type="Proteomes" id="UP000318578">
    <property type="component" value="Unassembled WGS sequence"/>
</dbReference>
<keyword evidence="6 7" id="KW-0804">Transcription</keyword>
<dbReference type="NCBIfam" id="TIGR02937">
    <property type="entry name" value="sigma70-ECF"/>
    <property type="match status" value="1"/>
</dbReference>
<reference evidence="10 11" key="1">
    <citation type="submission" date="2019-07" db="EMBL/GenBank/DDBJ databases">
        <title>New species of Amycolatopsis and Streptomyces.</title>
        <authorList>
            <person name="Duangmal K."/>
            <person name="Teo W.F.A."/>
            <person name="Lipun K."/>
        </authorList>
    </citation>
    <scope>NUCLEOTIDE SEQUENCE [LARGE SCALE GENOMIC DNA]</scope>
    <source>
        <strain evidence="10 11">JCM 30562</strain>
    </source>
</reference>
<dbReference type="InterPro" id="IPR000838">
    <property type="entry name" value="RNA_pol_sigma70_ECF_CS"/>
</dbReference>
<dbReference type="InterPro" id="IPR032710">
    <property type="entry name" value="NTF2-like_dom_sf"/>
</dbReference>
<dbReference type="InterPro" id="IPR013325">
    <property type="entry name" value="RNA_pol_sigma_r2"/>
</dbReference>
<keyword evidence="11" id="KW-1185">Reference proteome</keyword>
<gene>
    <name evidence="10" type="ORF">FNH06_17115</name>
</gene>
<feature type="domain" description="RNA polymerase sigma-70 region 2" evidence="8">
    <location>
        <begin position="30"/>
        <end position="97"/>
    </location>
</feature>
<dbReference type="Pfam" id="PF04542">
    <property type="entry name" value="Sigma70_r2"/>
    <property type="match status" value="1"/>
</dbReference>
<comment type="similarity">
    <text evidence="1 7">Belongs to the sigma-70 factor family. ECF subfamily.</text>
</comment>
<sequence>MTTRRGQEKSADADELGAALAGDESAFAALVERHRPELHLHCYRFLGSTQDAEDLVQETFLRAWAKRASFQGRSTFRAWLYGIATNACLDALRRRPRRVTPPEVTGPADPGARPGPATDLAWLEPYPDRLIEDVVAAGVDPEAALVRREATELAFLAAMQHLPPRQRAVLILRDVVEWSAKETAGSLNMTVASANSALQRARETLRRRWVRQDAADRRALARISEVERSLLARMVDAWNRTDINAVAALLGADARLVMPPTTSWYDGRAAVTSFLATHAFTPSMPGRMRAVPTAANRQPALGVYIRDDSGDFRPFALLVLTVESPVVTEMTLFHLPRLFPLCGLPTVPGP</sequence>
<evidence type="ECO:0000256" key="2">
    <source>
        <dbReference type="ARBA" id="ARBA00011344"/>
    </source>
</evidence>
<dbReference type="InterPro" id="IPR013249">
    <property type="entry name" value="RNA_pol_sigma70_r4_t2"/>
</dbReference>
<comment type="caution">
    <text evidence="10">The sequence shown here is derived from an EMBL/GenBank/DDBJ whole genome shotgun (WGS) entry which is preliminary data.</text>
</comment>
<evidence type="ECO:0000256" key="7">
    <source>
        <dbReference type="RuleBase" id="RU000716"/>
    </source>
</evidence>
<dbReference type="Pfam" id="PF08281">
    <property type="entry name" value="Sigma70_r4_2"/>
    <property type="match status" value="1"/>
</dbReference>
<dbReference type="Gene3D" id="3.10.450.50">
    <property type="match status" value="1"/>
</dbReference>
<comment type="subunit">
    <text evidence="2">Interacts transiently with the RNA polymerase catalytic core formed by RpoA, RpoB, RpoC and RpoZ (2 alpha, 1 beta, 1 beta' and 1 omega subunit) to form the RNA polymerase holoenzyme that can initiate transcription.</text>
</comment>
<evidence type="ECO:0000313" key="10">
    <source>
        <dbReference type="EMBL" id="TVT21504.1"/>
    </source>
</evidence>
<dbReference type="PANTHER" id="PTHR43133">
    <property type="entry name" value="RNA POLYMERASE ECF-TYPE SIGMA FACTO"/>
    <property type="match status" value="1"/>
</dbReference>
<organism evidence="10 11">
    <name type="scientific">Amycolatopsis acidiphila</name>
    <dbReference type="NCBI Taxonomy" id="715473"/>
    <lineage>
        <taxon>Bacteria</taxon>
        <taxon>Bacillati</taxon>
        <taxon>Actinomycetota</taxon>
        <taxon>Actinomycetes</taxon>
        <taxon>Pseudonocardiales</taxon>
        <taxon>Pseudonocardiaceae</taxon>
        <taxon>Amycolatopsis</taxon>
    </lineage>
</organism>
<dbReference type="SUPFAM" id="SSF54427">
    <property type="entry name" value="NTF2-like"/>
    <property type="match status" value="1"/>
</dbReference>
<dbReference type="InterPro" id="IPR036388">
    <property type="entry name" value="WH-like_DNA-bd_sf"/>
</dbReference>
<evidence type="ECO:0000259" key="9">
    <source>
        <dbReference type="Pfam" id="PF08281"/>
    </source>
</evidence>
<keyword evidence="5 7" id="KW-0238">DNA-binding</keyword>
<dbReference type="InterPro" id="IPR014305">
    <property type="entry name" value="RNA_pol_sigma-G_actinobac"/>
</dbReference>
<feature type="domain" description="RNA polymerase sigma factor 70 region 4 type 2" evidence="9">
    <location>
        <begin position="154"/>
        <end position="205"/>
    </location>
</feature>
<evidence type="ECO:0000313" key="11">
    <source>
        <dbReference type="Proteomes" id="UP000318578"/>
    </source>
</evidence>
<keyword evidence="3 7" id="KW-0805">Transcription regulation</keyword>
<dbReference type="CDD" id="cd06171">
    <property type="entry name" value="Sigma70_r4"/>
    <property type="match status" value="1"/>
</dbReference>
<evidence type="ECO:0000256" key="3">
    <source>
        <dbReference type="ARBA" id="ARBA00023015"/>
    </source>
</evidence>
<dbReference type="GO" id="GO:0006950">
    <property type="term" value="P:response to stress"/>
    <property type="evidence" value="ECO:0007669"/>
    <property type="project" value="UniProtKB-ARBA"/>
</dbReference>
<evidence type="ECO:0000259" key="8">
    <source>
        <dbReference type="Pfam" id="PF04542"/>
    </source>
</evidence>
<evidence type="ECO:0000256" key="6">
    <source>
        <dbReference type="ARBA" id="ARBA00023163"/>
    </source>
</evidence>
<dbReference type="OrthoDB" id="3806887at2"/>